<keyword evidence="2" id="KW-0238">DNA-binding</keyword>
<evidence type="ECO:0000313" key="6">
    <source>
        <dbReference type="EMBL" id="SMD26610.1"/>
    </source>
</evidence>
<evidence type="ECO:0000256" key="2">
    <source>
        <dbReference type="ARBA" id="ARBA00023125"/>
    </source>
</evidence>
<dbReference type="SUPFAM" id="SSF48452">
    <property type="entry name" value="TPR-like"/>
    <property type="match status" value="3"/>
</dbReference>
<dbReference type="SUPFAM" id="SSF52540">
    <property type="entry name" value="P-loop containing nucleoside triphosphate hydrolases"/>
    <property type="match status" value="1"/>
</dbReference>
<keyword evidence="7" id="KW-1185">Reference proteome</keyword>
<comment type="similarity">
    <text evidence="1">Belongs to the AfsR/DnrI/RedD regulatory family.</text>
</comment>
<evidence type="ECO:0000256" key="1">
    <source>
        <dbReference type="ARBA" id="ARBA00005820"/>
    </source>
</evidence>
<evidence type="ECO:0000256" key="3">
    <source>
        <dbReference type="SAM" id="MobiDB-lite"/>
    </source>
</evidence>
<sequence>MAGFRCPFCPLGTVITMRFGVLGPVRVWAADGTAIRVPELKVRALLAALLAREGQPVSTDRLVEDLWGTHPPAKAGAVLRSKVSQLRRALARDLIVHQAPGYLIRDAETDADQFQELVTRAQAAADARERASLLGEALALWRGPAYADFADEPFAQAAITRLTEQRLTALEDQAEARLALGEYTELADLIEEHPLRERLRAVYMRALYRAGRTGEALECFADLRKRLADDLGADPSPELSALHEAILRHDLGGNLPAPPSGLIGRDDAVAAVGRLLRAARMVTLTGTGGVGKTRLAVETANRLAESFVDGVWLAELDAVGAPVEVVAAVFGVRDDDAEPLLVRVAAALRHKRILLVLDNCEHVVDEVAVLANALLRAAPGLKILATSREPLNVDGEHLWVVPPLAQADAMELFVARAAAAGSTVEDADAVRGICTRLDGIPLALELAATKVHALGVRHLAEQLDNRFQLLATGRRGAPPRQQTLRAMIDWSWQLLTEDERVLLRRLAIYSGGWPLDACAESSAVLARLVDRSLVVVDDGPRYRLLESVAAYAMERLRESGEFDRVQREHFEYFTEFAERADLRGHGQRDWLRRLDAETANLHAALEGAVRQGNADMALRLSNATAYYRYLRGRWGAAKRALDLALGVDGPAQAGNRAMAKVWLATGETTTHEALAQIEDPVRRARAEWLLGFARIGFADHSVSGILAVFREHDDHWGIAAALTSRAWNALARSDLASAAADADQAVALFGEVGDDWGRMQAMDVLGEVAQITGDYPRAAALQQDGLRIAEELGLRSDVPYKLAQLGRIALASGDYPRADEFHERSRRLAAEQSDRFGEQFAEIGLALAARRQGRLAQAETYLDGWLDWAREVGWAPGVALVHAELGFIAELRGDAQTALDLHRAGYAAACDTGDPRAVALALEGMAGAHSLAGDLETAAQLLGEANATRESAGVPLPPAERGDVERISARLSVEPQDDDCTRR</sequence>
<reference evidence="6 7" key="1">
    <citation type="submission" date="2017-04" db="EMBL/GenBank/DDBJ databases">
        <authorList>
            <person name="Afonso C.L."/>
            <person name="Miller P.J."/>
            <person name="Scott M.A."/>
            <person name="Spackman E."/>
            <person name="Goraichik I."/>
            <person name="Dimitrov K.M."/>
            <person name="Suarez D.L."/>
            <person name="Swayne D.E."/>
        </authorList>
    </citation>
    <scope>NUCLEOTIDE SEQUENCE [LARGE SCALE GENOMIC DNA]</scope>
    <source>
        <strain evidence="6 7">DSM 43828</strain>
    </source>
</reference>
<evidence type="ECO:0000259" key="5">
    <source>
        <dbReference type="SMART" id="SM01043"/>
    </source>
</evidence>
<dbReference type="InterPro" id="IPR036388">
    <property type="entry name" value="WH-like_DNA-bd_sf"/>
</dbReference>
<dbReference type="CDD" id="cd15831">
    <property type="entry name" value="BTAD"/>
    <property type="match status" value="1"/>
</dbReference>
<dbReference type="Gene3D" id="1.25.40.10">
    <property type="entry name" value="Tetratricopeptide repeat domain"/>
    <property type="match status" value="2"/>
</dbReference>
<feature type="domain" description="OmpR/PhoB-type" evidence="4">
    <location>
        <begin position="32"/>
        <end position="104"/>
    </location>
</feature>
<dbReference type="GO" id="GO:0043531">
    <property type="term" value="F:ADP binding"/>
    <property type="evidence" value="ECO:0007669"/>
    <property type="project" value="InterPro"/>
</dbReference>
<organism evidence="6 7">
    <name type="scientific">Kibdelosporangium aridum</name>
    <dbReference type="NCBI Taxonomy" id="2030"/>
    <lineage>
        <taxon>Bacteria</taxon>
        <taxon>Bacillati</taxon>
        <taxon>Actinomycetota</taxon>
        <taxon>Actinomycetes</taxon>
        <taxon>Pseudonocardiales</taxon>
        <taxon>Pseudonocardiaceae</taxon>
        <taxon>Kibdelosporangium</taxon>
    </lineage>
</organism>
<dbReference type="InterPro" id="IPR011990">
    <property type="entry name" value="TPR-like_helical_dom_sf"/>
</dbReference>
<feature type="region of interest" description="Disordered" evidence="3">
    <location>
        <begin position="946"/>
        <end position="983"/>
    </location>
</feature>
<dbReference type="SMART" id="SM00862">
    <property type="entry name" value="Trans_reg_C"/>
    <property type="match status" value="1"/>
</dbReference>
<protein>
    <submittedName>
        <fullName evidence="6">Predicted ATPase</fullName>
    </submittedName>
</protein>
<dbReference type="Gene3D" id="1.10.10.10">
    <property type="entry name" value="Winged helix-like DNA-binding domain superfamily/Winged helix DNA-binding domain"/>
    <property type="match status" value="1"/>
</dbReference>
<dbReference type="GO" id="GO:0000160">
    <property type="term" value="P:phosphorelay signal transduction system"/>
    <property type="evidence" value="ECO:0007669"/>
    <property type="project" value="InterPro"/>
</dbReference>
<feature type="domain" description="Bacterial transcriptional activator" evidence="5">
    <location>
        <begin position="109"/>
        <end position="247"/>
    </location>
</feature>
<dbReference type="GO" id="GO:0006355">
    <property type="term" value="P:regulation of DNA-templated transcription"/>
    <property type="evidence" value="ECO:0007669"/>
    <property type="project" value="InterPro"/>
</dbReference>
<dbReference type="InterPro" id="IPR005158">
    <property type="entry name" value="BTAD"/>
</dbReference>
<dbReference type="InterPro" id="IPR027417">
    <property type="entry name" value="P-loop_NTPase"/>
</dbReference>
<dbReference type="GO" id="GO:0003677">
    <property type="term" value="F:DNA binding"/>
    <property type="evidence" value="ECO:0007669"/>
    <property type="project" value="UniProtKB-KW"/>
</dbReference>
<dbReference type="Pfam" id="PF03704">
    <property type="entry name" value="BTAD"/>
    <property type="match status" value="1"/>
</dbReference>
<dbReference type="PANTHER" id="PTHR47691">
    <property type="entry name" value="REGULATOR-RELATED"/>
    <property type="match status" value="1"/>
</dbReference>
<evidence type="ECO:0000259" key="4">
    <source>
        <dbReference type="SMART" id="SM00862"/>
    </source>
</evidence>
<dbReference type="Gene3D" id="3.40.50.300">
    <property type="entry name" value="P-loop containing nucleotide triphosphate hydrolases"/>
    <property type="match status" value="1"/>
</dbReference>
<dbReference type="Pfam" id="PF00486">
    <property type="entry name" value="Trans_reg_C"/>
    <property type="match status" value="1"/>
</dbReference>
<dbReference type="InterPro" id="IPR016032">
    <property type="entry name" value="Sig_transdc_resp-reg_C-effctor"/>
</dbReference>
<dbReference type="InterPro" id="IPR001867">
    <property type="entry name" value="OmpR/PhoB-type_DNA-bd"/>
</dbReference>
<name>A0A1W2FXF4_KIBAR</name>
<evidence type="ECO:0000313" key="7">
    <source>
        <dbReference type="Proteomes" id="UP000192674"/>
    </source>
</evidence>
<dbReference type="PRINTS" id="PR00364">
    <property type="entry name" value="DISEASERSIST"/>
</dbReference>
<dbReference type="PANTHER" id="PTHR47691:SF3">
    <property type="entry name" value="HTH-TYPE TRANSCRIPTIONAL REGULATOR RV0890C-RELATED"/>
    <property type="match status" value="1"/>
</dbReference>
<proteinExistence type="inferred from homology"/>
<dbReference type="AlphaFoldDB" id="A0A1W2FXF4"/>
<dbReference type="SUPFAM" id="SSF46894">
    <property type="entry name" value="C-terminal effector domain of the bipartite response regulators"/>
    <property type="match status" value="1"/>
</dbReference>
<dbReference type="SMART" id="SM01043">
    <property type="entry name" value="BTAD"/>
    <property type="match status" value="1"/>
</dbReference>
<accession>A0A1W2FXF4</accession>
<gene>
    <name evidence="6" type="ORF">SAMN05661093_10193</name>
</gene>
<dbReference type="Proteomes" id="UP000192674">
    <property type="component" value="Unassembled WGS sequence"/>
</dbReference>
<dbReference type="EMBL" id="FWXV01000015">
    <property type="protein sequence ID" value="SMD26610.1"/>
    <property type="molecule type" value="Genomic_DNA"/>
</dbReference>